<gene>
    <name evidence="1" type="ORF">EJO66_32035</name>
</gene>
<name>A0ABX9ZX39_9BURK</name>
<accession>A0ABX9ZX39</accession>
<sequence>MQPDTPSSEGFDIFWIASDSLQQVGMFATGGDGPIPWTARPWIYNAEEQALMLSVVCAVELKIPYPRPDDFVALAERGFFSFDWTDVHKTSIQATSAYEMVCRPVSPLTVDQLPPSLRVAALATKIIGKTLDAGRVDRVALGS</sequence>
<dbReference type="Proteomes" id="UP000271137">
    <property type="component" value="Unassembled WGS sequence"/>
</dbReference>
<protein>
    <submittedName>
        <fullName evidence="1">Uncharacterized protein</fullName>
    </submittedName>
</protein>
<reference evidence="1 2" key="1">
    <citation type="submission" date="2018-12" db="EMBL/GenBank/DDBJ databases">
        <title>The genome sequences of strain 502.</title>
        <authorList>
            <person name="Gao J."/>
            <person name="Sun J."/>
        </authorList>
    </citation>
    <scope>NUCLEOTIDE SEQUENCE [LARGE SCALE GENOMIC DNA]</scope>
    <source>
        <strain evidence="1 2">502</strain>
    </source>
</reference>
<dbReference type="EMBL" id="RXFQ01000047">
    <property type="protein sequence ID" value="RSZ24207.1"/>
    <property type="molecule type" value="Genomic_DNA"/>
</dbReference>
<evidence type="ECO:0000313" key="2">
    <source>
        <dbReference type="Proteomes" id="UP000271137"/>
    </source>
</evidence>
<evidence type="ECO:0000313" key="1">
    <source>
        <dbReference type="EMBL" id="RSZ24207.1"/>
    </source>
</evidence>
<dbReference type="RefSeq" id="WP_125967227.1">
    <property type="nucleotide sequence ID" value="NZ_RXFQ01000047.1"/>
</dbReference>
<comment type="caution">
    <text evidence="1">The sequence shown here is derived from an EMBL/GenBank/DDBJ whole genome shotgun (WGS) entry which is preliminary data.</text>
</comment>
<proteinExistence type="predicted"/>
<keyword evidence="2" id="KW-1185">Reference proteome</keyword>
<organism evidence="1 2">
    <name type="scientific">Variovorax beijingensis</name>
    <dbReference type="NCBI Taxonomy" id="2496117"/>
    <lineage>
        <taxon>Bacteria</taxon>
        <taxon>Pseudomonadati</taxon>
        <taxon>Pseudomonadota</taxon>
        <taxon>Betaproteobacteria</taxon>
        <taxon>Burkholderiales</taxon>
        <taxon>Comamonadaceae</taxon>
        <taxon>Variovorax</taxon>
    </lineage>
</organism>